<proteinExistence type="inferred from homology"/>
<evidence type="ECO:0000256" key="3">
    <source>
        <dbReference type="PIRSR" id="PIRSR000390-1"/>
    </source>
</evidence>
<comment type="similarity">
    <text evidence="2 5">Belongs to the DegT/DnrJ/EryC1 family.</text>
</comment>
<sequence>MIPFLDLKSLNAPMKKELMKAIENVFDSGWYILGRQLILFEKEFAKYCGTRYAVGVGNGLDALILIFRAYKEMGIMREGDEVIVPANTYIASILAVTENRLKPVLVEPDLATYNIDPDLIEEKITDKTRAIMVVHLYGRVGYSDKIRKIADKYNLKVIEDGAQSHGAEYKGRKSGNLGDAAGHSLYPSKPFGALGDAGVVTTNDPKLAEVVSAIRNYGSYKKYYNRYKGVNSRLDELQAAVLSVKLKYLDKDNDERRKIADLYLESIKNKKIALPQVKDKKSHVWHLFAIRAKDREQFAEHMLKKGIETLIHYPVPPHKQEAFKEWKSQKYPITEEIHDTVISLPLYGTMTKRQIEQVIEACNAF</sequence>
<protein>
    <recommendedName>
        <fullName evidence="8">Glutamine-scyllo-inositol transaminase</fullName>
    </recommendedName>
</protein>
<evidence type="ECO:0000313" key="7">
    <source>
        <dbReference type="Proteomes" id="UP000034032"/>
    </source>
</evidence>
<dbReference type="Proteomes" id="UP000034032">
    <property type="component" value="Unassembled WGS sequence"/>
</dbReference>
<dbReference type="SUPFAM" id="SSF53383">
    <property type="entry name" value="PLP-dependent transferases"/>
    <property type="match status" value="1"/>
</dbReference>
<dbReference type="InterPro" id="IPR015424">
    <property type="entry name" value="PyrdxlP-dep_Trfase"/>
</dbReference>
<dbReference type="Gene3D" id="3.90.1150.10">
    <property type="entry name" value="Aspartate Aminotransferase, domain 1"/>
    <property type="match status" value="1"/>
</dbReference>
<gene>
    <name evidence="6" type="ORF">UW79_C0019G0034</name>
</gene>
<dbReference type="EMBL" id="LCJR01000019">
    <property type="protein sequence ID" value="KKT81478.1"/>
    <property type="molecule type" value="Genomic_DNA"/>
</dbReference>
<comment type="caution">
    <text evidence="6">The sequence shown here is derived from an EMBL/GenBank/DDBJ whole genome shotgun (WGS) entry which is preliminary data.</text>
</comment>
<evidence type="ECO:0000256" key="1">
    <source>
        <dbReference type="ARBA" id="ARBA00022898"/>
    </source>
</evidence>
<dbReference type="InterPro" id="IPR000653">
    <property type="entry name" value="DegT/StrS_aminotransferase"/>
</dbReference>
<dbReference type="PANTHER" id="PTHR30244:SF36">
    <property type="entry name" value="3-OXO-GLUCOSE-6-PHOSPHATE:GLUTAMATE AMINOTRANSFERASE"/>
    <property type="match status" value="1"/>
</dbReference>
<organism evidence="6 7">
    <name type="scientific">Candidatus Yanofskybacteria bacterium GW2011_GWA2_44_9</name>
    <dbReference type="NCBI Taxonomy" id="1619025"/>
    <lineage>
        <taxon>Bacteria</taxon>
        <taxon>Candidatus Yanofskyibacteriota</taxon>
    </lineage>
</organism>
<dbReference type="PIRSF" id="PIRSF000390">
    <property type="entry name" value="PLP_StrS"/>
    <property type="match status" value="1"/>
</dbReference>
<name>A0A0G1KCY0_9BACT</name>
<dbReference type="GO" id="GO:0030170">
    <property type="term" value="F:pyridoxal phosphate binding"/>
    <property type="evidence" value="ECO:0007669"/>
    <property type="project" value="TreeGrafter"/>
</dbReference>
<dbReference type="CDD" id="cd00616">
    <property type="entry name" value="AHBA_syn"/>
    <property type="match status" value="1"/>
</dbReference>
<dbReference type="Gene3D" id="3.40.640.10">
    <property type="entry name" value="Type I PLP-dependent aspartate aminotransferase-like (Major domain)"/>
    <property type="match status" value="1"/>
</dbReference>
<feature type="active site" description="Proton acceptor" evidence="3">
    <location>
        <position position="189"/>
    </location>
</feature>
<evidence type="ECO:0000256" key="5">
    <source>
        <dbReference type="RuleBase" id="RU004508"/>
    </source>
</evidence>
<dbReference type="AlphaFoldDB" id="A0A0G1KCY0"/>
<evidence type="ECO:0000256" key="2">
    <source>
        <dbReference type="ARBA" id="ARBA00037999"/>
    </source>
</evidence>
<dbReference type="GO" id="GO:0000271">
    <property type="term" value="P:polysaccharide biosynthetic process"/>
    <property type="evidence" value="ECO:0007669"/>
    <property type="project" value="TreeGrafter"/>
</dbReference>
<evidence type="ECO:0000313" key="6">
    <source>
        <dbReference type="EMBL" id="KKT81478.1"/>
    </source>
</evidence>
<evidence type="ECO:0000256" key="4">
    <source>
        <dbReference type="PIRSR" id="PIRSR000390-2"/>
    </source>
</evidence>
<keyword evidence="1 4" id="KW-0663">Pyridoxal phosphate</keyword>
<dbReference type="InterPro" id="IPR015421">
    <property type="entry name" value="PyrdxlP-dep_Trfase_major"/>
</dbReference>
<dbReference type="Pfam" id="PF01041">
    <property type="entry name" value="DegT_DnrJ_EryC1"/>
    <property type="match status" value="1"/>
</dbReference>
<evidence type="ECO:0008006" key="8">
    <source>
        <dbReference type="Google" id="ProtNLM"/>
    </source>
</evidence>
<dbReference type="PATRIC" id="fig|1619025.3.peg.729"/>
<accession>A0A0G1KCY0</accession>
<dbReference type="InterPro" id="IPR015422">
    <property type="entry name" value="PyrdxlP-dep_Trfase_small"/>
</dbReference>
<dbReference type="GO" id="GO:0008483">
    <property type="term" value="F:transaminase activity"/>
    <property type="evidence" value="ECO:0007669"/>
    <property type="project" value="TreeGrafter"/>
</dbReference>
<reference evidence="6 7" key="1">
    <citation type="journal article" date="2015" name="Nature">
        <title>rRNA introns, odd ribosomes, and small enigmatic genomes across a large radiation of phyla.</title>
        <authorList>
            <person name="Brown C.T."/>
            <person name="Hug L.A."/>
            <person name="Thomas B.C."/>
            <person name="Sharon I."/>
            <person name="Castelle C.J."/>
            <person name="Singh A."/>
            <person name="Wilkins M.J."/>
            <person name="Williams K.H."/>
            <person name="Banfield J.F."/>
        </authorList>
    </citation>
    <scope>NUCLEOTIDE SEQUENCE [LARGE SCALE GENOMIC DNA]</scope>
</reference>
<dbReference type="PANTHER" id="PTHR30244">
    <property type="entry name" value="TRANSAMINASE"/>
    <property type="match status" value="1"/>
</dbReference>
<feature type="modified residue" description="N6-(pyridoxal phosphate)lysine" evidence="4">
    <location>
        <position position="189"/>
    </location>
</feature>